<comment type="caution">
    <text evidence="1">The sequence shown here is derived from an EMBL/GenBank/DDBJ whole genome shotgun (WGS) entry which is preliminary data.</text>
</comment>
<name>A0AA39QS42_9LECA</name>
<evidence type="ECO:0000313" key="1">
    <source>
        <dbReference type="EMBL" id="KAK0508187.1"/>
    </source>
</evidence>
<dbReference type="EMBL" id="JAFEKC020000021">
    <property type="protein sequence ID" value="KAK0508187.1"/>
    <property type="molecule type" value="Genomic_DNA"/>
</dbReference>
<organism evidence="1 2">
    <name type="scientific">Cladonia borealis</name>
    <dbReference type="NCBI Taxonomy" id="184061"/>
    <lineage>
        <taxon>Eukaryota</taxon>
        <taxon>Fungi</taxon>
        <taxon>Dikarya</taxon>
        <taxon>Ascomycota</taxon>
        <taxon>Pezizomycotina</taxon>
        <taxon>Lecanoromycetes</taxon>
        <taxon>OSLEUM clade</taxon>
        <taxon>Lecanoromycetidae</taxon>
        <taxon>Lecanorales</taxon>
        <taxon>Lecanorineae</taxon>
        <taxon>Cladoniaceae</taxon>
        <taxon>Cladonia</taxon>
    </lineage>
</organism>
<dbReference type="AlphaFoldDB" id="A0AA39QS42"/>
<sequence>MLYSNFPPKKKAICPWVTIDSSNSSRFKMKMTTPWLDYLLCQLSAEKPLSTLETLPAELLDPILEELHSNSIVGLRAFAGASRTCRALASPYFFKPMRAHLDKTPYAVLLSATEGYKTLKVHSPSTVVSDWEYLPSRSQQWEQKYPSVSSILNIESTFTCIELRVGREAYRSYIPSFPLDILRSGCPMISKLTIELDDFRGYSTGWDWCLCEFMKNHHRRCYVRSTCNNAAISEIARFANLRYLTTHFLHGQAQFAVMGPRQERQAAFDFYKCIDKQKCGVRLERLDVVFHICEDYYARRDVMPPITMTVCPFEKPKGHRKYSVTCDDARFEKISCRTAKALGLGGLVSPFGWPCPTPGHLKKSRNEEPDWPFDVDTLEYE</sequence>
<keyword evidence="2" id="KW-1185">Reference proteome</keyword>
<proteinExistence type="predicted"/>
<protein>
    <recommendedName>
        <fullName evidence="3">F-box domain-containing protein</fullName>
    </recommendedName>
</protein>
<evidence type="ECO:0000313" key="2">
    <source>
        <dbReference type="Proteomes" id="UP001166286"/>
    </source>
</evidence>
<evidence type="ECO:0008006" key="3">
    <source>
        <dbReference type="Google" id="ProtNLM"/>
    </source>
</evidence>
<accession>A0AA39QS42</accession>
<reference evidence="1" key="1">
    <citation type="submission" date="2023-03" db="EMBL/GenBank/DDBJ databases">
        <title>Complete genome of Cladonia borealis.</title>
        <authorList>
            <person name="Park H."/>
        </authorList>
    </citation>
    <scope>NUCLEOTIDE SEQUENCE</scope>
    <source>
        <strain evidence="1">ANT050790</strain>
    </source>
</reference>
<gene>
    <name evidence="1" type="ORF">JMJ35_009271</name>
</gene>
<dbReference type="Proteomes" id="UP001166286">
    <property type="component" value="Unassembled WGS sequence"/>
</dbReference>